<evidence type="ECO:0000256" key="4">
    <source>
        <dbReference type="HAMAP-Rule" id="MF_00562"/>
    </source>
</evidence>
<gene>
    <name evidence="4" type="primary">dtdA</name>
    <name evidence="5" type="ORF">B6F84_02540</name>
</gene>
<dbReference type="KEGG" id="aman:B6F84_02540"/>
<comment type="cofactor">
    <cofactor evidence="4">
        <name>Zn(2+)</name>
        <dbReference type="ChEBI" id="CHEBI:29105"/>
    </cofactor>
    <text evidence="4">Binds 2 Zn(2+) ions per subunit.</text>
</comment>
<dbReference type="AlphaFoldDB" id="A0A1W6JXL5"/>
<evidence type="ECO:0000256" key="2">
    <source>
        <dbReference type="ARBA" id="ARBA00022801"/>
    </source>
</evidence>
<dbReference type="GO" id="GO:0051499">
    <property type="term" value="F:D-aminoacyl-tRNA deacylase activity"/>
    <property type="evidence" value="ECO:0007669"/>
    <property type="project" value="UniProtKB-UniRule"/>
</dbReference>
<dbReference type="GO" id="GO:0008270">
    <property type="term" value="F:zinc ion binding"/>
    <property type="evidence" value="ECO:0007669"/>
    <property type="project" value="UniProtKB-UniRule"/>
</dbReference>
<dbReference type="GO" id="GO:0106026">
    <property type="term" value="F:Gly-tRNA(Ala) deacylase activity"/>
    <property type="evidence" value="ECO:0007669"/>
    <property type="project" value="RHEA"/>
</dbReference>
<dbReference type="EMBL" id="CP020477">
    <property type="protein sequence ID" value="ARM75016.1"/>
    <property type="molecule type" value="Genomic_DNA"/>
</dbReference>
<dbReference type="HAMAP" id="MF_00562">
    <property type="entry name" value="Deacylase_DtdA"/>
    <property type="match status" value="1"/>
</dbReference>
<dbReference type="PANTHER" id="PTHR34667:SF1">
    <property type="entry name" value="D-AMINOACYL-TRNA DEACYLASE"/>
    <property type="match status" value="1"/>
</dbReference>
<sequence length="237" mass="26387">MDIKVIISNQDEVGKTVKKLGYKFEDINEDVIDFKYNSGDAIVVICRHESSAKMPSLTVHHPGNPGKETMGGDPFTLGIAFPRLITSIYREIIKIPINIDKTFEATHHGPTSLKIPVVFAEVGSDKSFWSNENLVRNLVEAVLKGIENINSTNCENVIAGIGGPHYEHRISKFALASCISHIISKHYISEINSNIIDQILEKSIDKPDTILFDSINKKTREKILSFVNSNKISIKSI</sequence>
<keyword evidence="3 4" id="KW-0862">Zinc</keyword>
<dbReference type="SUPFAM" id="SSF142535">
    <property type="entry name" value="AF0625-like"/>
    <property type="match status" value="1"/>
</dbReference>
<dbReference type="InterPro" id="IPR007508">
    <property type="entry name" value="DtdA"/>
</dbReference>
<dbReference type="RefSeq" id="WP_148690770.1">
    <property type="nucleotide sequence ID" value="NZ_CP020477.1"/>
</dbReference>
<dbReference type="GeneID" id="41589761"/>
<dbReference type="InterPro" id="IPR018033">
    <property type="entry name" value="Deacylase_DtdA_archaea"/>
</dbReference>
<dbReference type="OrthoDB" id="9863at2157"/>
<comment type="function">
    <text evidence="4">D-aminoacyl-tRNA deacylase with broad substrate specificity. By recycling D-aminoacyl-tRNA to D-amino acids and free tRNA molecules, this enzyme counteracts the toxicity associated with the formation of D-aminoacyl-tRNA entities in vivo.</text>
</comment>
<dbReference type="Pfam" id="PF04414">
    <property type="entry name" value="tRNA_deacylase"/>
    <property type="match status" value="1"/>
</dbReference>
<dbReference type="PANTHER" id="PTHR34667">
    <property type="entry name" value="D-AMINOACYL-TRNA DEACYLASE"/>
    <property type="match status" value="1"/>
</dbReference>
<reference evidence="5 6" key="1">
    <citation type="submission" date="2017-03" db="EMBL/GenBank/DDBJ databases">
        <title>Sulfur activation and transportation mechanism of thermophilic Archaea Acidianus manzaensis YN-25.</title>
        <authorList>
            <person name="Ma Y."/>
            <person name="Yang Y."/>
            <person name="Xia J."/>
        </authorList>
    </citation>
    <scope>NUCLEOTIDE SEQUENCE [LARGE SCALE GENOMIC DNA]</scope>
    <source>
        <strain evidence="5 6">YN-25</strain>
    </source>
</reference>
<evidence type="ECO:0000313" key="5">
    <source>
        <dbReference type="EMBL" id="ARM75016.1"/>
    </source>
</evidence>
<organism evidence="5 6">
    <name type="scientific">Acidianus manzaensis</name>
    <dbReference type="NCBI Taxonomy" id="282676"/>
    <lineage>
        <taxon>Archaea</taxon>
        <taxon>Thermoproteota</taxon>
        <taxon>Thermoprotei</taxon>
        <taxon>Sulfolobales</taxon>
        <taxon>Sulfolobaceae</taxon>
        <taxon>Acidianus</taxon>
    </lineage>
</organism>
<comment type="catalytic activity">
    <reaction evidence="4">
        <text>glycyl-tRNA(Ala) + H2O = tRNA(Ala) + glycine + H(+)</text>
        <dbReference type="Rhea" id="RHEA:53744"/>
        <dbReference type="Rhea" id="RHEA-COMP:9657"/>
        <dbReference type="Rhea" id="RHEA-COMP:13640"/>
        <dbReference type="ChEBI" id="CHEBI:15377"/>
        <dbReference type="ChEBI" id="CHEBI:15378"/>
        <dbReference type="ChEBI" id="CHEBI:57305"/>
        <dbReference type="ChEBI" id="CHEBI:78442"/>
        <dbReference type="ChEBI" id="CHEBI:78522"/>
        <dbReference type="EC" id="3.1.1.96"/>
    </reaction>
</comment>
<proteinExistence type="inferred from homology"/>
<dbReference type="Proteomes" id="UP000193404">
    <property type="component" value="Chromosome"/>
</dbReference>
<protein>
    <recommendedName>
        <fullName evidence="4">D-aminoacyl-tRNA deacylase</fullName>
        <ecNumber evidence="4">3.1.1.96</ecNumber>
    </recommendedName>
</protein>
<comment type="subunit">
    <text evidence="4">Monomer.</text>
</comment>
<evidence type="ECO:0000256" key="3">
    <source>
        <dbReference type="ARBA" id="ARBA00022833"/>
    </source>
</evidence>
<keyword evidence="1 4" id="KW-0479">Metal-binding</keyword>
<dbReference type="Gene3D" id="3.40.50.10700">
    <property type="entry name" value="AF0625-like"/>
    <property type="match status" value="1"/>
</dbReference>
<evidence type="ECO:0000256" key="1">
    <source>
        <dbReference type="ARBA" id="ARBA00022723"/>
    </source>
</evidence>
<comment type="similarity">
    <text evidence="4">Belongs to the DtdA deacylase family.</text>
</comment>
<keyword evidence="2 4" id="KW-0378">Hydrolase</keyword>
<evidence type="ECO:0000313" key="6">
    <source>
        <dbReference type="Proteomes" id="UP000193404"/>
    </source>
</evidence>
<accession>A0A1W6JXL5</accession>
<name>A0A1W6JXL5_9CREN</name>
<dbReference type="STRING" id="282676.B6F84_02540"/>
<dbReference type="Gene3D" id="3.40.630.50">
    <property type="entry name" value="AF0625-like"/>
    <property type="match status" value="1"/>
</dbReference>
<dbReference type="NCBIfam" id="NF003070">
    <property type="entry name" value="PRK03995.1-1"/>
    <property type="match status" value="1"/>
</dbReference>
<keyword evidence="6" id="KW-1185">Reference proteome</keyword>
<dbReference type="EC" id="3.1.1.96" evidence="4"/>
<comment type="catalytic activity">
    <reaction evidence="4">
        <text>a D-aminoacyl-tRNA + H2O = a tRNA + a D-alpha-amino acid + H(+)</text>
        <dbReference type="Rhea" id="RHEA:13953"/>
        <dbReference type="Rhea" id="RHEA-COMP:10123"/>
        <dbReference type="Rhea" id="RHEA-COMP:10124"/>
        <dbReference type="ChEBI" id="CHEBI:15377"/>
        <dbReference type="ChEBI" id="CHEBI:15378"/>
        <dbReference type="ChEBI" id="CHEBI:59871"/>
        <dbReference type="ChEBI" id="CHEBI:78442"/>
        <dbReference type="ChEBI" id="CHEBI:79333"/>
        <dbReference type="EC" id="3.1.1.96"/>
    </reaction>
</comment>
<dbReference type="GO" id="GO:0019478">
    <property type="term" value="P:D-amino acid catabolic process"/>
    <property type="evidence" value="ECO:0007669"/>
    <property type="project" value="UniProtKB-UniRule"/>
</dbReference>
<dbReference type="PIRSF" id="PIRSF016210">
    <property type="entry name" value="UCP016210"/>
    <property type="match status" value="1"/>
</dbReference>